<dbReference type="EMBL" id="KX388517">
    <property type="protein sequence ID" value="AQU11766.1"/>
    <property type="molecule type" value="Genomic_DNA"/>
</dbReference>
<accession>A0A1S6LVJ7</accession>
<sequence>MWIPRMSQVKGHSYFNKGFNKEGTNWRPHYTLTYAERKKAFLEEVEKTRPLHNGLPNPHAYFEDGEWHLPLMWGKPGHFGAPQPKYVTKVYDDMIRNESILRTKQIALKKLASEVETKRKAVVAARLTHVNKGFKKPDGGPIRNQSLFTGQMNVNKGFISPGTVITFEKDNKFTANTYVDNCNECLDKGECGSCDGCCNCICHKGTRQDYYRKSLTGLMDSCYRTGFDL</sequence>
<reference evidence="1" key="1">
    <citation type="journal article" date="2016" name="Virus Evol.">
        <title>Diversity and comparative genomics of chimeric viruses in Sphagnum-dominated peatlands.</title>
        <authorList>
            <person name="Quaiser A."/>
            <person name="Krupovic M."/>
            <person name="Dufresne A."/>
            <person name="Francez A.J."/>
            <person name="Roux S."/>
        </authorList>
    </citation>
    <scope>NUCLEOTIDE SEQUENCE</scope>
    <source>
        <strain evidence="1">CRUV-38-B</strain>
    </source>
</reference>
<protein>
    <submittedName>
        <fullName evidence="1">Uncharacterized protein</fullName>
    </submittedName>
</protein>
<proteinExistence type="predicted"/>
<name>A0A1S6LVJ7_9VIRU</name>
<organism evidence="1">
    <name type="scientific">Cruciviridae sp</name>
    <dbReference type="NCBI Taxonomy" id="1955495"/>
    <lineage>
        <taxon>Viruses</taxon>
        <taxon>Cruciviruses</taxon>
    </lineage>
</organism>
<evidence type="ECO:0000313" key="1">
    <source>
        <dbReference type="EMBL" id="AQU11766.1"/>
    </source>
</evidence>